<comment type="caution">
    <text evidence="2">The sequence shown here is derived from an EMBL/GenBank/DDBJ whole genome shotgun (WGS) entry which is preliminary data.</text>
</comment>
<accession>A0ABR1E5I5</accession>
<organism evidence="2 3">
    <name type="scientific">Necator americanus</name>
    <name type="common">Human hookworm</name>
    <dbReference type="NCBI Taxonomy" id="51031"/>
    <lineage>
        <taxon>Eukaryota</taxon>
        <taxon>Metazoa</taxon>
        <taxon>Ecdysozoa</taxon>
        <taxon>Nematoda</taxon>
        <taxon>Chromadorea</taxon>
        <taxon>Rhabditida</taxon>
        <taxon>Rhabditina</taxon>
        <taxon>Rhabditomorpha</taxon>
        <taxon>Strongyloidea</taxon>
        <taxon>Ancylostomatidae</taxon>
        <taxon>Bunostominae</taxon>
        <taxon>Necator</taxon>
    </lineage>
</organism>
<gene>
    <name evidence="2" type="primary">Necator_chrV.g20341</name>
    <name evidence="2" type="ORF">RB195_015549</name>
</gene>
<name>A0ABR1E5I5_NECAM</name>
<dbReference type="EMBL" id="JAVFWL010000005">
    <property type="protein sequence ID" value="KAK6757793.1"/>
    <property type="molecule type" value="Genomic_DNA"/>
</dbReference>
<protein>
    <submittedName>
        <fullName evidence="2">Uncharacterized protein</fullName>
    </submittedName>
</protein>
<proteinExistence type="predicted"/>
<sequence>MAALERRRRRMQNELPSTCVYSCWSTDQEDTLRCGFLYEKHPGRCKVNLSGSNTAEEVCLCICKNKLRQDLRTVLYVSPAPLAISTRKRKRKSKELRRQLQQDRDKEWTSRAKELEKAWENKNPRKAYSLSKQYCGKMKRANGEAILPIWRGHFKTLLNRQAPSGPQLKHIQQTAEIRG</sequence>
<evidence type="ECO:0000256" key="1">
    <source>
        <dbReference type="SAM" id="MobiDB-lite"/>
    </source>
</evidence>
<reference evidence="2 3" key="1">
    <citation type="submission" date="2023-08" db="EMBL/GenBank/DDBJ databases">
        <title>A Necator americanus chromosomal reference genome.</title>
        <authorList>
            <person name="Ilik V."/>
            <person name="Petrzelkova K.J."/>
            <person name="Pardy F."/>
            <person name="Fuh T."/>
            <person name="Niatou-Singa F.S."/>
            <person name="Gouil Q."/>
            <person name="Baker L."/>
            <person name="Ritchie M.E."/>
            <person name="Jex A.R."/>
            <person name="Gazzola D."/>
            <person name="Li H."/>
            <person name="Toshio Fujiwara R."/>
            <person name="Zhan B."/>
            <person name="Aroian R.V."/>
            <person name="Pafco B."/>
            <person name="Schwarz E.M."/>
        </authorList>
    </citation>
    <scope>NUCLEOTIDE SEQUENCE [LARGE SCALE GENOMIC DNA]</scope>
    <source>
        <strain evidence="2 3">Aroian</strain>
        <tissue evidence="2">Whole animal</tissue>
    </source>
</reference>
<feature type="compositionally biased region" description="Basic and acidic residues" evidence="1">
    <location>
        <begin position="96"/>
        <end position="107"/>
    </location>
</feature>
<dbReference type="Proteomes" id="UP001303046">
    <property type="component" value="Unassembled WGS sequence"/>
</dbReference>
<keyword evidence="3" id="KW-1185">Reference proteome</keyword>
<evidence type="ECO:0000313" key="2">
    <source>
        <dbReference type="EMBL" id="KAK6757793.1"/>
    </source>
</evidence>
<evidence type="ECO:0000313" key="3">
    <source>
        <dbReference type="Proteomes" id="UP001303046"/>
    </source>
</evidence>
<feature type="region of interest" description="Disordered" evidence="1">
    <location>
        <begin position="88"/>
        <end position="107"/>
    </location>
</feature>